<dbReference type="GO" id="GO:0005524">
    <property type="term" value="F:ATP binding"/>
    <property type="evidence" value="ECO:0007669"/>
    <property type="project" value="UniProtKB-KW"/>
</dbReference>
<feature type="region of interest" description="Disordered" evidence="21">
    <location>
        <begin position="1275"/>
        <end position="1296"/>
    </location>
</feature>
<keyword evidence="12" id="KW-0030">Aminoacyl-tRNA synthetase</keyword>
<evidence type="ECO:0000256" key="5">
    <source>
        <dbReference type="ARBA" id="ARBA00022490"/>
    </source>
</evidence>
<dbReference type="HAMAP" id="MF_00184">
    <property type="entry name" value="Thr_tRNA_synth"/>
    <property type="match status" value="1"/>
</dbReference>
<reference evidence="25 26" key="1">
    <citation type="submission" date="2018-07" db="EMBL/GenBank/DDBJ databases">
        <title>A high quality draft genome assembly of the barn swallow (H. rustica rustica).</title>
        <authorList>
            <person name="Formenti G."/>
            <person name="Chiara M."/>
            <person name="Poveda L."/>
            <person name="Francoijs K.-J."/>
            <person name="Bonisoli-Alquati A."/>
            <person name="Canova L."/>
            <person name="Gianfranceschi L."/>
            <person name="Horner D.S."/>
            <person name="Saino N."/>
        </authorList>
    </citation>
    <scope>NUCLEOTIDE SEQUENCE [LARGE SCALE GENOMIC DNA]</scope>
    <source>
        <strain evidence="25">Chelidonia</strain>
        <tissue evidence="25">Blood</tissue>
    </source>
</reference>
<evidence type="ECO:0000256" key="6">
    <source>
        <dbReference type="ARBA" id="ARBA00022553"/>
    </source>
</evidence>
<dbReference type="InterPro" id="IPR036621">
    <property type="entry name" value="Anticodon-bd_dom_sf"/>
</dbReference>
<comment type="subcellular location">
    <subcellularLocation>
        <location evidence="1">Cytoplasm</location>
    </subcellularLocation>
</comment>
<dbReference type="NCBIfam" id="TIGR00418">
    <property type="entry name" value="thrS"/>
    <property type="match status" value="1"/>
</dbReference>
<evidence type="ECO:0000256" key="16">
    <source>
        <dbReference type="ARBA" id="ARBA00062892"/>
    </source>
</evidence>
<dbReference type="GO" id="GO:0004829">
    <property type="term" value="F:threonine-tRNA ligase activity"/>
    <property type="evidence" value="ECO:0007669"/>
    <property type="project" value="UniProtKB-EC"/>
</dbReference>
<dbReference type="FunFam" id="1.25.40.90:FF:000020">
    <property type="entry name" value="regulation of nuclear pre-mRNA domain-containing protein 2 isoform X1"/>
    <property type="match status" value="1"/>
</dbReference>
<feature type="compositionally biased region" description="Pro residues" evidence="21">
    <location>
        <begin position="430"/>
        <end position="439"/>
    </location>
</feature>
<evidence type="ECO:0000256" key="2">
    <source>
        <dbReference type="ARBA" id="ARBA00008226"/>
    </source>
</evidence>
<comment type="subunit">
    <text evidence="16">Associates with the RNA polymerase II complex.</text>
</comment>
<dbReference type="PROSITE" id="PS51391">
    <property type="entry name" value="CID"/>
    <property type="match status" value="1"/>
</dbReference>
<dbReference type="CDD" id="cd00860">
    <property type="entry name" value="ThrRS_anticodon"/>
    <property type="match status" value="1"/>
</dbReference>
<dbReference type="GO" id="GO:0005739">
    <property type="term" value="C:mitochondrion"/>
    <property type="evidence" value="ECO:0007669"/>
    <property type="project" value="TreeGrafter"/>
</dbReference>
<evidence type="ECO:0000256" key="19">
    <source>
        <dbReference type="ARBA" id="ARBA00073724"/>
    </source>
</evidence>
<dbReference type="STRING" id="333673.A0A3M0IQH3"/>
<feature type="domain" description="CID" evidence="23">
    <location>
        <begin position="25"/>
        <end position="155"/>
    </location>
</feature>
<dbReference type="SUPFAM" id="SSF55681">
    <property type="entry name" value="Class II aaRS and biotin synthetases"/>
    <property type="match status" value="1"/>
</dbReference>
<accession>A0A3M0IQH3</accession>
<keyword evidence="11" id="KW-0007">Acetylation</keyword>
<comment type="function">
    <text evidence="15">Catalyzes the attachment of threonine to tRNA(Thr) in a two-step reaction: threonine is first activated by ATP to form Thr-AMP and then transferred to the acceptor end of tRNA(Thr). Also edits incorrectly charged tRNA(Thr) via its editing domain.</text>
</comment>
<feature type="compositionally biased region" description="Low complexity" evidence="21">
    <location>
        <begin position="409"/>
        <end position="429"/>
    </location>
</feature>
<feature type="compositionally biased region" description="Pro residues" evidence="21">
    <location>
        <begin position="1014"/>
        <end position="1024"/>
    </location>
</feature>
<dbReference type="Pfam" id="PF07973">
    <property type="entry name" value="tRNA_SAD"/>
    <property type="match status" value="1"/>
</dbReference>
<dbReference type="EC" id="6.1.1.3" evidence="3"/>
<keyword evidence="4" id="KW-0488">Methylation</keyword>
<dbReference type="InterPro" id="IPR033728">
    <property type="entry name" value="ThrRS_core"/>
</dbReference>
<feature type="compositionally biased region" description="Polar residues" evidence="21">
    <location>
        <begin position="578"/>
        <end position="588"/>
    </location>
</feature>
<feature type="compositionally biased region" description="Basic and acidic residues" evidence="21">
    <location>
        <begin position="385"/>
        <end position="398"/>
    </location>
</feature>
<evidence type="ECO:0000256" key="1">
    <source>
        <dbReference type="ARBA" id="ARBA00004496"/>
    </source>
</evidence>
<sequence>MAAGGGGGGRASSSSSSSAAAASSAAGALEASLDRKLQAVTNTMESIQGLSSWCLENKRHHSTIVYHWMKWLRRSAFPHRLNLFYLANDVIQNCKRKNAIVFRDTFAEVLPEAASLVKDPSVSKSIERIFKIWEDRNVYPEETILALKEALSTTFKTQKQLKESLNKPNKPWKKSQTSTNPKAALKSKIVAEFRPQSLIDELLLYKRSEDQIELKEKQLSTMRVDVCSTETLKCLKDKTGGKKFSKEFEEASSKLEEFVNGLDKQVKNGPSLTEALENAGIFYEAQYKEVKVVANAYKTFANRVSNLKKKLDQLKATLPDPEESPVPSPSMDAPSPTGSESPFQGMGEENSSRSPAAGGRKMVSPEPATDNRDVEDMELSDVEDDTSKIIVEERKDKQAAPAPAKTESVPKAVPSAAAAATASGTVATPAPAPPTPPAPKVVSTAPIPLAPTLALPNLANVDLAKISSILSSLTSVMKSTETSLGQSSEISKAKLESEPPSPSLEMKIHNFLKGNPGFSGLNLNIPILSSLGSSMATESHASDFQRGPTSTSMDNVDGTPVRDERSGTPTQDEMMDKPTSSNVDTISLLSKIMSPGSSTPSSTRSPLQGRDDGYSQELPSSVHGYRPFSLGRESPAGLYKPPADSREMPSSLMDSSQEKFYPDTSFQEDEDYRDFDYSGPPPSAMLNLEKKPVKSILKSSKVPDSAEYQPVLSSYGQRSQEFGVKPSFPPAMRSILDQSESCDPLSSSPGMFGSYGRRGKDSASDGSPSPSKNDVFFTPDSNHSALPKPGLPQKQYSDSPHALPHRSLFSPQNALPSPASRAPAAGGDKPMGSSISATSTIEFKNMLKNASRKPSEEKHFGQIPKSSSAEVGSLSGAVKGEPQPPEEHYRIETRVSSSCLDLPDSTEEKGAPIETLGYHNASSRGMSGEPIQTVESIRVLGKGSRGHGREGSRAGWFELSSGGSAFDNGPSGSSELPGMGGFPAPYKEHVPAFPESVNNFRTNNFSSAFEHHLPPPPPIVPPPLEHGNPFPRDPVGPPAVPPPAPTKDHGGLFPRDHSVPPRMPSVDHANPFSKETPAPLPLPHGVPPPPSVEHAGVPFPTPPPPPVPGEHAGVPFPAQPPPAGEHGGVPFPAPPPLEHGAGAFPKEHGTMQGTLKEHFGGAQPRDPLPRSRDPAGPGPLPREQLGAARGLGPPAHREPGGRGSVLLRTPRAEFRPREPFGGRDPFQSLKRPRPPFGRGEPLSSPLSALLSSPVSGPDPERLRLFQRLRAAAAERWDGSGDGAGGGTGSGRLPPGTPIRIALPGGRRLPGRALQTTPFQVATELGAGLAEAALVARVNGTLQDLDRPLERDTDLELLDFSTPEGREAFWHSSACVLGAVAEQFFGATLCSSQATEDGFFCDVHMGTRTVQSAELPALEEACATFTRARHRFERLEATRQQLAELLQHNAFQLQQLEEVTSPMATVYRCGPLLQLCRGPLLRHTGLIGALRVLTSSAALWGGTGGQSLQRVAAVAFPSARELEQWERAQEEAAQRDHRRIGKDQELFFFHKFSPGSCFFLPRGAHVYNTLVEFIRSEYRARGFSEVVTPNLFSPQLWELSGHWQHYSPHIFSVPAAPETLSLKPMNCPAHCLMFAHRPRSWRELPLRLADFGVLHRNEPPGTLTGLTRVRRFQQDDAHIFCTLEQLESEIDSSLDFIRTVYAVLGFSFRLALATRPDGFLGDPETWDRAEQQLEQSLRNFGQPWELSPGDGAFYGPKIDIRIRDALGRHHQCGTIQLDFQMPERFELEYASPSGGPARPVLIHRAVLGSVERMVAVLAESCGGRWPFWLSPLQAMVIPQTPEVEAYAREVQAVLRRGGLLADLDGDPGTTLARKIRRAQLAHYNFQLVVGRREREHGTVSVRTRENRQLGELELPRVLQRLRELRDGRVPDAEQRF</sequence>
<dbReference type="CDD" id="cd17001">
    <property type="entry name" value="CID_RPRD2"/>
    <property type="match status" value="1"/>
</dbReference>
<dbReference type="InterPro" id="IPR047246">
    <property type="entry name" value="ThrRS_anticodon"/>
</dbReference>
<dbReference type="InterPro" id="IPR047885">
    <property type="entry name" value="RPRD2_CID"/>
</dbReference>
<dbReference type="SUPFAM" id="SSF55186">
    <property type="entry name" value="ThrRS/AlaRS common domain"/>
    <property type="match status" value="1"/>
</dbReference>
<dbReference type="InterPro" id="IPR002314">
    <property type="entry name" value="aa-tRNA-synt_IIb"/>
</dbReference>
<evidence type="ECO:0000256" key="12">
    <source>
        <dbReference type="ARBA" id="ARBA00023146"/>
    </source>
</evidence>
<evidence type="ECO:0000313" key="26">
    <source>
        <dbReference type="Proteomes" id="UP000269221"/>
    </source>
</evidence>
<feature type="compositionally biased region" description="Pro residues" evidence="21">
    <location>
        <begin position="1099"/>
        <end position="1108"/>
    </location>
</feature>
<feature type="compositionally biased region" description="Pro residues" evidence="21">
    <location>
        <begin position="1078"/>
        <end position="1091"/>
    </location>
</feature>
<keyword evidence="7" id="KW-0436">Ligase</keyword>
<evidence type="ECO:0000256" key="10">
    <source>
        <dbReference type="ARBA" id="ARBA00022917"/>
    </source>
</evidence>
<dbReference type="CDD" id="cd00771">
    <property type="entry name" value="ThrRS_core"/>
    <property type="match status" value="1"/>
</dbReference>
<dbReference type="PANTHER" id="PTHR11451:SF27">
    <property type="entry name" value="THREONINE--TRNA LIGASE, MITOCHONDRIAL"/>
    <property type="match status" value="1"/>
</dbReference>
<feature type="compositionally biased region" description="Acidic residues" evidence="21">
    <location>
        <begin position="375"/>
        <end position="384"/>
    </location>
</feature>
<evidence type="ECO:0000256" key="20">
    <source>
        <dbReference type="ARBA" id="ARBA00082739"/>
    </source>
</evidence>
<dbReference type="InterPro" id="IPR012675">
    <property type="entry name" value="Beta-grasp_dom_sf"/>
</dbReference>
<feature type="compositionally biased region" description="Polar residues" evidence="21">
    <location>
        <begin position="736"/>
        <end position="749"/>
    </location>
</feature>
<evidence type="ECO:0000256" key="17">
    <source>
        <dbReference type="ARBA" id="ARBA00067342"/>
    </source>
</evidence>
<dbReference type="PROSITE" id="PS50862">
    <property type="entry name" value="AA_TRNA_LIGASE_II"/>
    <property type="match status" value="1"/>
</dbReference>
<dbReference type="InterPro" id="IPR008942">
    <property type="entry name" value="ENTH_VHS"/>
</dbReference>
<evidence type="ECO:0000256" key="4">
    <source>
        <dbReference type="ARBA" id="ARBA00022481"/>
    </source>
</evidence>
<dbReference type="GO" id="GO:0099122">
    <property type="term" value="F:RNA polymerase II C-terminal domain binding"/>
    <property type="evidence" value="ECO:0007669"/>
    <property type="project" value="InterPro"/>
</dbReference>
<evidence type="ECO:0000259" key="24">
    <source>
        <dbReference type="PROSITE" id="PS51880"/>
    </source>
</evidence>
<dbReference type="Gene3D" id="6.10.250.2560">
    <property type="match status" value="1"/>
</dbReference>
<dbReference type="InterPro" id="IPR004095">
    <property type="entry name" value="TGS"/>
</dbReference>
<organism evidence="25 26">
    <name type="scientific">Hirundo rustica rustica</name>
    <dbReference type="NCBI Taxonomy" id="333673"/>
    <lineage>
        <taxon>Eukaryota</taxon>
        <taxon>Metazoa</taxon>
        <taxon>Chordata</taxon>
        <taxon>Craniata</taxon>
        <taxon>Vertebrata</taxon>
        <taxon>Euteleostomi</taxon>
        <taxon>Archelosauria</taxon>
        <taxon>Archosauria</taxon>
        <taxon>Dinosauria</taxon>
        <taxon>Saurischia</taxon>
        <taxon>Theropoda</taxon>
        <taxon>Coelurosauria</taxon>
        <taxon>Aves</taxon>
        <taxon>Neognathae</taxon>
        <taxon>Neoaves</taxon>
        <taxon>Telluraves</taxon>
        <taxon>Australaves</taxon>
        <taxon>Passeriformes</taxon>
        <taxon>Sylvioidea</taxon>
        <taxon>Hirundinidae</taxon>
        <taxon>Hirundo</taxon>
    </lineage>
</organism>
<comment type="catalytic activity">
    <reaction evidence="14">
        <text>tRNA(Thr) + L-threonine + ATP = L-threonyl-tRNA(Thr) + AMP + diphosphate + H(+)</text>
        <dbReference type="Rhea" id="RHEA:24624"/>
        <dbReference type="Rhea" id="RHEA-COMP:9670"/>
        <dbReference type="Rhea" id="RHEA-COMP:9704"/>
        <dbReference type="ChEBI" id="CHEBI:15378"/>
        <dbReference type="ChEBI" id="CHEBI:30616"/>
        <dbReference type="ChEBI" id="CHEBI:33019"/>
        <dbReference type="ChEBI" id="CHEBI:57926"/>
        <dbReference type="ChEBI" id="CHEBI:78442"/>
        <dbReference type="ChEBI" id="CHEBI:78534"/>
        <dbReference type="ChEBI" id="CHEBI:456215"/>
        <dbReference type="EC" id="6.1.1.3"/>
    </reaction>
</comment>
<dbReference type="FunFam" id="3.30.930.10:FF:000019">
    <property type="entry name" value="Threonine--tRNA ligase"/>
    <property type="match status" value="1"/>
</dbReference>
<dbReference type="CDD" id="cd01667">
    <property type="entry name" value="TGS_ThrRS"/>
    <property type="match status" value="1"/>
</dbReference>
<dbReference type="SUPFAM" id="SSF81271">
    <property type="entry name" value="TGS-like"/>
    <property type="match status" value="1"/>
</dbReference>
<dbReference type="EMBL" id="QRBI01000246">
    <property type="protein sequence ID" value="RMB90722.1"/>
    <property type="molecule type" value="Genomic_DNA"/>
</dbReference>
<dbReference type="Gene3D" id="1.25.40.90">
    <property type="match status" value="1"/>
</dbReference>
<keyword evidence="10" id="KW-0648">Protein biosynthesis</keyword>
<feature type="region of interest" description="Disordered" evidence="21">
    <location>
        <begin position="482"/>
        <end position="502"/>
    </location>
</feature>
<protein>
    <recommendedName>
        <fullName evidence="18">Probable threonine--tRNA ligase, cytoplasmic</fullName>
        <ecNumber evidence="3">6.1.1.3</ecNumber>
    </recommendedName>
    <alternativeName>
        <fullName evidence="17">Regulation of nuclear pre-mRNA domain-containing protein 2</fullName>
    </alternativeName>
    <alternativeName>
        <fullName evidence="19">Threonine--tRNA ligase, mitochondrial</fullName>
    </alternativeName>
    <alternativeName>
        <fullName evidence="13">Threonyl-tRNA synthetase</fullName>
    </alternativeName>
    <alternativeName>
        <fullName evidence="20">Threonyl-tRNA synthetase-like 1</fullName>
    </alternativeName>
</protein>
<dbReference type="PANTHER" id="PTHR11451">
    <property type="entry name" value="THREONINE-TRNA LIGASE"/>
    <property type="match status" value="1"/>
</dbReference>
<feature type="compositionally biased region" description="Low complexity" evidence="21">
    <location>
        <begin position="814"/>
        <end position="825"/>
    </location>
</feature>
<comment type="caution">
    <text evidence="25">The sequence shown here is derived from an EMBL/GenBank/DDBJ whole genome shotgun (WGS) entry which is preliminary data.</text>
</comment>
<feature type="region of interest" description="Disordered" evidence="21">
    <location>
        <begin position="539"/>
        <end position="929"/>
    </location>
</feature>
<dbReference type="SUPFAM" id="SSF48464">
    <property type="entry name" value="ENTH/VHS domain"/>
    <property type="match status" value="1"/>
</dbReference>
<evidence type="ECO:0000256" key="8">
    <source>
        <dbReference type="ARBA" id="ARBA00022741"/>
    </source>
</evidence>
<dbReference type="Gene3D" id="3.40.50.800">
    <property type="entry name" value="Anticodon-binding domain"/>
    <property type="match status" value="1"/>
</dbReference>
<dbReference type="Gene3D" id="3.30.980.10">
    <property type="entry name" value="Threonyl-trna Synthetase, Chain A, domain 2"/>
    <property type="match status" value="1"/>
</dbReference>
<dbReference type="InterPro" id="IPR045864">
    <property type="entry name" value="aa-tRNA-synth_II/BPL/LPL"/>
</dbReference>
<dbReference type="InterPro" id="IPR004154">
    <property type="entry name" value="Anticodon-bd"/>
</dbReference>
<feature type="region of interest" description="Disordered" evidence="21">
    <location>
        <begin position="1010"/>
        <end position="1257"/>
    </location>
</feature>
<evidence type="ECO:0000256" key="7">
    <source>
        <dbReference type="ARBA" id="ARBA00022598"/>
    </source>
</evidence>
<dbReference type="SUPFAM" id="SSF52954">
    <property type="entry name" value="Class II aaRS ABD-related"/>
    <property type="match status" value="1"/>
</dbReference>
<dbReference type="PRINTS" id="PR01047">
    <property type="entry name" value="TRNASYNTHTHR"/>
</dbReference>
<dbReference type="PROSITE" id="PS51880">
    <property type="entry name" value="TGS"/>
    <property type="match status" value="1"/>
</dbReference>
<feature type="compositionally biased region" description="Basic and acidic residues" evidence="21">
    <location>
        <begin position="1046"/>
        <end position="1059"/>
    </location>
</feature>
<dbReference type="Pfam" id="PF03129">
    <property type="entry name" value="HGTP_anticodon"/>
    <property type="match status" value="1"/>
</dbReference>
<evidence type="ECO:0000259" key="23">
    <source>
        <dbReference type="PROSITE" id="PS51391"/>
    </source>
</evidence>
<evidence type="ECO:0000259" key="22">
    <source>
        <dbReference type="PROSITE" id="PS50862"/>
    </source>
</evidence>
<dbReference type="SMART" id="SM00863">
    <property type="entry name" value="tRNA_SAD"/>
    <property type="match status" value="1"/>
</dbReference>
<keyword evidence="6" id="KW-0597">Phosphoprotein</keyword>
<evidence type="ECO:0000256" key="14">
    <source>
        <dbReference type="ARBA" id="ARBA00049515"/>
    </source>
</evidence>
<feature type="compositionally biased region" description="Pro residues" evidence="21">
    <location>
        <begin position="1031"/>
        <end position="1045"/>
    </location>
</feature>
<feature type="compositionally biased region" description="Gly residues" evidence="21">
    <location>
        <begin position="1279"/>
        <end position="1289"/>
    </location>
</feature>
<keyword evidence="5" id="KW-0963">Cytoplasm</keyword>
<dbReference type="Pfam" id="PF04818">
    <property type="entry name" value="CID"/>
    <property type="match status" value="1"/>
</dbReference>
<feature type="compositionally biased region" description="Polar residues" evidence="21">
    <location>
        <begin position="711"/>
        <end position="720"/>
    </location>
</feature>
<feature type="region of interest" description="Disordered" evidence="21">
    <location>
        <begin position="317"/>
        <end position="444"/>
    </location>
</feature>
<dbReference type="Proteomes" id="UP000269221">
    <property type="component" value="Unassembled WGS sequence"/>
</dbReference>
<dbReference type="GO" id="GO:0006435">
    <property type="term" value="P:threonyl-tRNA aminoacylation"/>
    <property type="evidence" value="ECO:0007669"/>
    <property type="project" value="InterPro"/>
</dbReference>
<dbReference type="FunFam" id="3.40.50.800:FF:000003">
    <property type="entry name" value="Threonine--tRNA ligase 2, cytoplasmic"/>
    <property type="match status" value="1"/>
</dbReference>
<keyword evidence="26" id="KW-1185">Reference proteome</keyword>
<evidence type="ECO:0000256" key="11">
    <source>
        <dbReference type="ARBA" id="ARBA00022990"/>
    </source>
</evidence>
<proteinExistence type="inferred from homology"/>
<dbReference type="InterPro" id="IPR006569">
    <property type="entry name" value="CID_dom"/>
</dbReference>
<dbReference type="FunFam" id="3.30.980.10:FF:000005">
    <property type="entry name" value="Threonyl-tRNA synthetase, mitochondrial"/>
    <property type="match status" value="1"/>
</dbReference>
<dbReference type="FunFam" id="3.10.20.30:FF:000006">
    <property type="entry name" value="Threonine--tRNA ligase, cytoplasmic"/>
    <property type="match status" value="1"/>
</dbReference>
<dbReference type="OrthoDB" id="10069473at2759"/>
<evidence type="ECO:0000256" key="13">
    <source>
        <dbReference type="ARBA" id="ARBA00031900"/>
    </source>
</evidence>
<dbReference type="SMART" id="SM00582">
    <property type="entry name" value="RPR"/>
    <property type="match status" value="1"/>
</dbReference>
<evidence type="ECO:0000256" key="15">
    <source>
        <dbReference type="ARBA" id="ARBA00058633"/>
    </source>
</evidence>
<dbReference type="InterPro" id="IPR002320">
    <property type="entry name" value="Thr-tRNA-ligase_IIa"/>
</dbReference>
<feature type="compositionally biased region" description="Basic and acidic residues" evidence="21">
    <location>
        <begin position="1210"/>
        <end position="1221"/>
    </location>
</feature>
<dbReference type="InterPro" id="IPR012676">
    <property type="entry name" value="TGS-like"/>
</dbReference>
<dbReference type="Pfam" id="PF02824">
    <property type="entry name" value="TGS"/>
    <property type="match status" value="1"/>
</dbReference>
<feature type="compositionally biased region" description="Low complexity" evidence="21">
    <location>
        <begin position="594"/>
        <end position="606"/>
    </location>
</feature>
<feature type="domain" description="Aminoacyl-transfer RNA synthetases class-II family profile" evidence="22">
    <location>
        <begin position="1562"/>
        <end position="1825"/>
    </location>
</feature>
<feature type="domain" description="TGS" evidence="24">
    <location>
        <begin position="1296"/>
        <end position="1358"/>
    </location>
</feature>
<evidence type="ECO:0000256" key="18">
    <source>
        <dbReference type="ARBA" id="ARBA00072369"/>
    </source>
</evidence>
<dbReference type="Gene3D" id="3.30.930.10">
    <property type="entry name" value="Bira Bifunctional Protein, Domain 2"/>
    <property type="match status" value="1"/>
</dbReference>
<gene>
    <name evidence="25" type="ORF">DUI87_32987</name>
</gene>
<name>A0A3M0IQH3_HIRRU</name>
<feature type="compositionally biased region" description="Low complexity" evidence="21">
    <location>
        <begin position="1241"/>
        <end position="1257"/>
    </location>
</feature>
<evidence type="ECO:0000256" key="21">
    <source>
        <dbReference type="SAM" id="MobiDB-lite"/>
    </source>
</evidence>
<evidence type="ECO:0000256" key="9">
    <source>
        <dbReference type="ARBA" id="ARBA00022840"/>
    </source>
</evidence>
<keyword evidence="9" id="KW-0067">ATP-binding</keyword>
<dbReference type="Gene3D" id="3.10.20.30">
    <property type="match status" value="1"/>
</dbReference>
<evidence type="ECO:0000256" key="3">
    <source>
        <dbReference type="ARBA" id="ARBA00013163"/>
    </source>
</evidence>
<dbReference type="InterPro" id="IPR018163">
    <property type="entry name" value="Thr/Ala-tRNA-synth_IIc_edit"/>
</dbReference>
<feature type="compositionally biased region" description="Polar residues" evidence="21">
    <location>
        <begin position="833"/>
        <end position="842"/>
    </location>
</feature>
<feature type="compositionally biased region" description="Basic and acidic residues" evidence="21">
    <location>
        <begin position="1145"/>
        <end position="1159"/>
    </location>
</feature>
<dbReference type="InterPro" id="IPR006195">
    <property type="entry name" value="aa-tRNA-synth_II"/>
</dbReference>
<evidence type="ECO:0000313" key="25">
    <source>
        <dbReference type="EMBL" id="RMB90722.1"/>
    </source>
</evidence>
<dbReference type="Pfam" id="PF00587">
    <property type="entry name" value="tRNA-synt_2b"/>
    <property type="match status" value="1"/>
</dbReference>
<keyword evidence="8" id="KW-0547">Nucleotide-binding</keyword>
<comment type="similarity">
    <text evidence="2">Belongs to the class-II aminoacyl-tRNA synthetase family.</text>
</comment>
<dbReference type="InterPro" id="IPR012947">
    <property type="entry name" value="tRNA_SAD"/>
</dbReference>